<gene>
    <name evidence="1" type="ORF">U1T56_09005</name>
</gene>
<comment type="caution">
    <text evidence="1">The sequence shown here is derived from an EMBL/GenBank/DDBJ whole genome shotgun (WGS) entry which is preliminary data.</text>
</comment>
<protein>
    <recommendedName>
        <fullName evidence="3">TubC N-terminal docking domain-containing protein</fullName>
    </recommendedName>
</protein>
<dbReference type="RefSeq" id="WP_418159135.1">
    <property type="nucleotide sequence ID" value="NZ_JBBLZC010000007.1"/>
</dbReference>
<organism evidence="1 2">
    <name type="scientific">Benzoatithermus flavus</name>
    <dbReference type="NCBI Taxonomy" id="3108223"/>
    <lineage>
        <taxon>Bacteria</taxon>
        <taxon>Pseudomonadati</taxon>
        <taxon>Pseudomonadota</taxon>
        <taxon>Alphaproteobacteria</taxon>
        <taxon>Geminicoccales</taxon>
        <taxon>Geminicoccaceae</taxon>
        <taxon>Benzoatithermus</taxon>
    </lineage>
</organism>
<evidence type="ECO:0008006" key="3">
    <source>
        <dbReference type="Google" id="ProtNLM"/>
    </source>
</evidence>
<reference evidence="1 2" key="1">
    <citation type="submission" date="2024-01" db="EMBL/GenBank/DDBJ databases">
        <title>Multi-omics insights into the function and evolution of sodium benzoate biodegradation pathways in Benzoatithermus flavus gen. nov., sp. nov. from hot spring.</title>
        <authorList>
            <person name="Hu C.-J."/>
            <person name="Li W.-J."/>
        </authorList>
    </citation>
    <scope>NUCLEOTIDE SEQUENCE [LARGE SCALE GENOMIC DNA]</scope>
    <source>
        <strain evidence="1 2">SYSU G07066</strain>
    </source>
</reference>
<name>A0ABU8XQF9_9PROT</name>
<sequence>MAKLKGVLLHGADGALYLIEGGLRACRIDPDDPARRDDPAYRAMIERVRERLADEAQLGELEAKLPPPPGDDPNLRSRILQALNVEIDRSDEGDILTIESTGTFRGF</sequence>
<dbReference type="Proteomes" id="UP001375743">
    <property type="component" value="Unassembled WGS sequence"/>
</dbReference>
<proteinExistence type="predicted"/>
<accession>A0ABU8XQF9</accession>
<keyword evidence="2" id="KW-1185">Reference proteome</keyword>
<evidence type="ECO:0000313" key="1">
    <source>
        <dbReference type="EMBL" id="MEK0083291.1"/>
    </source>
</evidence>
<dbReference type="EMBL" id="JBBLZC010000007">
    <property type="protein sequence ID" value="MEK0083291.1"/>
    <property type="molecule type" value="Genomic_DNA"/>
</dbReference>
<evidence type="ECO:0000313" key="2">
    <source>
        <dbReference type="Proteomes" id="UP001375743"/>
    </source>
</evidence>